<proteinExistence type="predicted"/>
<dbReference type="AlphaFoldDB" id="A0A9W4SVA0"/>
<accession>A0A9W4SVA0</accession>
<gene>
    <name evidence="1" type="ORF">FWILDA_LOCUS10292</name>
</gene>
<dbReference type="OrthoDB" id="2386558at2759"/>
<reference evidence="1" key="1">
    <citation type="submission" date="2022-08" db="EMBL/GenBank/DDBJ databases">
        <authorList>
            <person name="Kallberg Y."/>
            <person name="Tangrot J."/>
            <person name="Rosling A."/>
        </authorList>
    </citation>
    <scope>NUCLEOTIDE SEQUENCE</scope>
    <source>
        <strain evidence="1">Wild A</strain>
    </source>
</reference>
<dbReference type="Proteomes" id="UP001153678">
    <property type="component" value="Unassembled WGS sequence"/>
</dbReference>
<evidence type="ECO:0000313" key="2">
    <source>
        <dbReference type="Proteomes" id="UP001153678"/>
    </source>
</evidence>
<keyword evidence="2" id="KW-1185">Reference proteome</keyword>
<evidence type="ECO:0000313" key="1">
    <source>
        <dbReference type="EMBL" id="CAI2181854.1"/>
    </source>
</evidence>
<comment type="caution">
    <text evidence="1">The sequence shown here is derived from an EMBL/GenBank/DDBJ whole genome shotgun (WGS) entry which is preliminary data.</text>
</comment>
<feature type="non-terminal residue" evidence="1">
    <location>
        <position position="107"/>
    </location>
</feature>
<sequence>LQMKLRRTLLTPAERESLAYDIPQTGPMASIVATIILTLIVHELQSFCEIENYSTAITMNLFLWLVASALSFTRYISYNLSASLFFIDTIHDCIQLIGIAITIQYFH</sequence>
<name>A0A9W4SVA0_9GLOM</name>
<protein>
    <submittedName>
        <fullName evidence="1">6997_t:CDS:1</fullName>
    </submittedName>
</protein>
<dbReference type="EMBL" id="CAMKVN010002612">
    <property type="protein sequence ID" value="CAI2181854.1"/>
    <property type="molecule type" value="Genomic_DNA"/>
</dbReference>
<organism evidence="1 2">
    <name type="scientific">Funneliformis geosporum</name>
    <dbReference type="NCBI Taxonomy" id="1117311"/>
    <lineage>
        <taxon>Eukaryota</taxon>
        <taxon>Fungi</taxon>
        <taxon>Fungi incertae sedis</taxon>
        <taxon>Mucoromycota</taxon>
        <taxon>Glomeromycotina</taxon>
        <taxon>Glomeromycetes</taxon>
        <taxon>Glomerales</taxon>
        <taxon>Glomeraceae</taxon>
        <taxon>Funneliformis</taxon>
    </lineage>
</organism>